<dbReference type="RefSeq" id="WP_345312513.1">
    <property type="nucleotide sequence ID" value="NZ_BAABIE010000003.1"/>
</dbReference>
<evidence type="ECO:0000256" key="1">
    <source>
        <dbReference type="SAM" id="MobiDB-lite"/>
    </source>
</evidence>
<reference evidence="3" key="1">
    <citation type="journal article" date="2019" name="Int. J. Syst. Evol. Microbiol.">
        <title>The Global Catalogue of Microorganisms (GCM) 10K type strain sequencing project: providing services to taxonomists for standard genome sequencing and annotation.</title>
        <authorList>
            <consortium name="The Broad Institute Genomics Platform"/>
            <consortium name="The Broad Institute Genome Sequencing Center for Infectious Disease"/>
            <person name="Wu L."/>
            <person name="Ma J."/>
        </authorList>
    </citation>
    <scope>NUCLEOTIDE SEQUENCE [LARGE SCALE GENOMIC DNA]</scope>
    <source>
        <strain evidence="3">JCM 18077</strain>
    </source>
</reference>
<keyword evidence="3" id="KW-1185">Reference proteome</keyword>
<evidence type="ECO:0000313" key="3">
    <source>
        <dbReference type="Proteomes" id="UP001500822"/>
    </source>
</evidence>
<protein>
    <submittedName>
        <fullName evidence="2">Uncharacterized protein</fullName>
    </submittedName>
</protein>
<sequence>MTELSHESEARLADRQADRLEAQAADREDRSARWYGGGSHAYVLSMDTAARYRAEARALRSRAAYHREQAARGTKG</sequence>
<organism evidence="2 3">
    <name type="scientific">Gordonia alkaliphila</name>
    <dbReference type="NCBI Taxonomy" id="1053547"/>
    <lineage>
        <taxon>Bacteria</taxon>
        <taxon>Bacillati</taxon>
        <taxon>Actinomycetota</taxon>
        <taxon>Actinomycetes</taxon>
        <taxon>Mycobacteriales</taxon>
        <taxon>Gordoniaceae</taxon>
        <taxon>Gordonia</taxon>
    </lineage>
</organism>
<dbReference type="Proteomes" id="UP001500822">
    <property type="component" value="Unassembled WGS sequence"/>
</dbReference>
<comment type="caution">
    <text evidence="2">The sequence shown here is derived from an EMBL/GenBank/DDBJ whole genome shotgun (WGS) entry which is preliminary data.</text>
</comment>
<name>A0ABP8YWU1_9ACTN</name>
<proteinExistence type="predicted"/>
<evidence type="ECO:0000313" key="2">
    <source>
        <dbReference type="EMBL" id="GAA4741861.1"/>
    </source>
</evidence>
<accession>A0ABP8YWU1</accession>
<gene>
    <name evidence="2" type="ORF">GCM10023217_07740</name>
</gene>
<dbReference type="EMBL" id="BAABIE010000003">
    <property type="protein sequence ID" value="GAA4741861.1"/>
    <property type="molecule type" value="Genomic_DNA"/>
</dbReference>
<feature type="region of interest" description="Disordered" evidence="1">
    <location>
        <begin position="1"/>
        <end position="31"/>
    </location>
</feature>